<proteinExistence type="inferred from homology"/>
<gene>
    <name evidence="8" type="ORF">DS031_01850</name>
</gene>
<keyword evidence="4 7" id="KW-0812">Transmembrane</keyword>
<comment type="similarity">
    <text evidence="2">Belongs to the cytochrome ubiquinol oxidase subunit 2 family.</text>
</comment>
<reference evidence="8 9" key="1">
    <citation type="submission" date="2018-07" db="EMBL/GenBank/DDBJ databases">
        <title>Lottiidibacillus patelloidae gen. nov., sp. nov., isolated from the intestinal tract of a marine limpet and the reclassification of B. taeanensis BH030017T, B. algicola KMM 3737T and B. hwajinpoensis SW-72T as genus Lottiidibacillus.</title>
        <authorList>
            <person name="Liu R."/>
            <person name="Huang Z."/>
        </authorList>
    </citation>
    <scope>NUCLEOTIDE SEQUENCE [LARGE SCALE GENOMIC DNA]</scope>
    <source>
        <strain evidence="8 9">BH030017</strain>
    </source>
</reference>
<feature type="transmembrane region" description="Helical" evidence="7">
    <location>
        <begin position="6"/>
        <end position="36"/>
    </location>
</feature>
<evidence type="ECO:0000256" key="2">
    <source>
        <dbReference type="ARBA" id="ARBA00007543"/>
    </source>
</evidence>
<feature type="transmembrane region" description="Helical" evidence="7">
    <location>
        <begin position="162"/>
        <end position="181"/>
    </location>
</feature>
<dbReference type="GO" id="GO:0005886">
    <property type="term" value="C:plasma membrane"/>
    <property type="evidence" value="ECO:0007669"/>
    <property type="project" value="UniProtKB-SubCell"/>
</dbReference>
<comment type="caution">
    <text evidence="8">The sequence shown here is derived from an EMBL/GenBank/DDBJ whole genome shotgun (WGS) entry which is preliminary data.</text>
</comment>
<feature type="transmembrane region" description="Helical" evidence="7">
    <location>
        <begin position="57"/>
        <end position="78"/>
    </location>
</feature>
<keyword evidence="5 7" id="KW-1133">Transmembrane helix</keyword>
<sequence>MSDSTIAVLLLWSFIFIYSIAGSVDFGAGFWSMVYSNDRYTRAGKIANRYLSPSWEVTNVFLVLLVVTLYSFFPYAAFSLGTVLLIPASFILILLAIRSAFMVFAYAASKYFKVLRWVSGITGLLIPGLLVSVIPITLGGFIGGGEEGHYLLLEKFLMSPMVYAYIAFGLASELFLSALLLGDYALEAGEEATYQIYRRNAIFLGPMALVAAIFTTLTMQYEAQWIFENIQKEWSLFVFSLVFFLIGYSALWWPKKGNKELLGYPRIAVVSVVIQYGFATFAFGRAHLPYLIYPNRTIENSITNSTLFHELLISYIVGTLILLPGFVYFWFLFMKDRNYLRQD</sequence>
<feature type="transmembrane region" description="Helical" evidence="7">
    <location>
        <begin position="266"/>
        <end position="292"/>
    </location>
</feature>
<protein>
    <recommendedName>
        <fullName evidence="10">Cytochrome d ubiquinol oxidase subunit II</fullName>
    </recommendedName>
</protein>
<evidence type="ECO:0008006" key="10">
    <source>
        <dbReference type="Google" id="ProtNLM"/>
    </source>
</evidence>
<keyword evidence="3" id="KW-1003">Cell membrane</keyword>
<feature type="transmembrane region" description="Helical" evidence="7">
    <location>
        <begin position="120"/>
        <end position="142"/>
    </location>
</feature>
<dbReference type="InterPro" id="IPR003317">
    <property type="entry name" value="Cyt-d_oxidase_su2"/>
</dbReference>
<feature type="transmembrane region" description="Helical" evidence="7">
    <location>
        <begin position="312"/>
        <end position="333"/>
    </location>
</feature>
<feature type="transmembrane region" description="Helical" evidence="7">
    <location>
        <begin position="201"/>
        <end position="222"/>
    </location>
</feature>
<keyword evidence="6 7" id="KW-0472">Membrane</keyword>
<dbReference type="Proteomes" id="UP000253314">
    <property type="component" value="Unassembled WGS sequence"/>
</dbReference>
<organism evidence="8 9">
    <name type="scientific">Bacillus taeanensis</name>
    <dbReference type="NCBI Taxonomy" id="273032"/>
    <lineage>
        <taxon>Bacteria</taxon>
        <taxon>Bacillati</taxon>
        <taxon>Bacillota</taxon>
        <taxon>Bacilli</taxon>
        <taxon>Bacillales</taxon>
        <taxon>Bacillaceae</taxon>
        <taxon>Bacillus</taxon>
    </lineage>
</organism>
<dbReference type="OrthoDB" id="2416742at2"/>
<dbReference type="Pfam" id="PF02322">
    <property type="entry name" value="Cyt_bd_oxida_II"/>
    <property type="match status" value="1"/>
</dbReference>
<comment type="subcellular location">
    <subcellularLocation>
        <location evidence="1">Cell membrane</location>
        <topology evidence="1">Multi-pass membrane protein</topology>
    </subcellularLocation>
</comment>
<evidence type="ECO:0000256" key="1">
    <source>
        <dbReference type="ARBA" id="ARBA00004651"/>
    </source>
</evidence>
<evidence type="ECO:0000313" key="8">
    <source>
        <dbReference type="EMBL" id="RBW71516.1"/>
    </source>
</evidence>
<dbReference type="RefSeq" id="WP_113804218.1">
    <property type="nucleotide sequence ID" value="NZ_QOCW01000001.1"/>
</dbReference>
<evidence type="ECO:0000256" key="3">
    <source>
        <dbReference type="ARBA" id="ARBA00022475"/>
    </source>
</evidence>
<accession>A0A366Y0Z7</accession>
<keyword evidence="9" id="KW-1185">Reference proteome</keyword>
<evidence type="ECO:0000256" key="7">
    <source>
        <dbReference type="SAM" id="Phobius"/>
    </source>
</evidence>
<dbReference type="EMBL" id="QOCW01000001">
    <property type="protein sequence ID" value="RBW71516.1"/>
    <property type="molecule type" value="Genomic_DNA"/>
</dbReference>
<feature type="transmembrane region" description="Helical" evidence="7">
    <location>
        <begin position="84"/>
        <end position="108"/>
    </location>
</feature>
<name>A0A366Y0Z7_9BACI</name>
<evidence type="ECO:0000256" key="6">
    <source>
        <dbReference type="ARBA" id="ARBA00023136"/>
    </source>
</evidence>
<feature type="transmembrane region" description="Helical" evidence="7">
    <location>
        <begin position="234"/>
        <end position="254"/>
    </location>
</feature>
<evidence type="ECO:0000256" key="4">
    <source>
        <dbReference type="ARBA" id="ARBA00022692"/>
    </source>
</evidence>
<dbReference type="AlphaFoldDB" id="A0A366Y0Z7"/>
<evidence type="ECO:0000256" key="5">
    <source>
        <dbReference type="ARBA" id="ARBA00022989"/>
    </source>
</evidence>
<evidence type="ECO:0000313" key="9">
    <source>
        <dbReference type="Proteomes" id="UP000253314"/>
    </source>
</evidence>